<proteinExistence type="predicted"/>
<organism evidence="1 2">
    <name type="scientific">Rhizobium quercicola</name>
    <dbReference type="NCBI Taxonomy" id="2901226"/>
    <lineage>
        <taxon>Bacteria</taxon>
        <taxon>Pseudomonadati</taxon>
        <taxon>Pseudomonadota</taxon>
        <taxon>Alphaproteobacteria</taxon>
        <taxon>Hyphomicrobiales</taxon>
        <taxon>Rhizobiaceae</taxon>
        <taxon>Rhizobium/Agrobacterium group</taxon>
        <taxon>Rhizobium</taxon>
    </lineage>
</organism>
<dbReference type="Proteomes" id="UP001139089">
    <property type="component" value="Unassembled WGS sequence"/>
</dbReference>
<sequence length="85" mass="9098">MVPVYNDASVPATPDDESLAYIRQMLGELRGVADEKGADMLCYLLEMAYVEAGDLMSGRRALSPKGLKRNEAAGVAVKPAGKIKL</sequence>
<dbReference type="EMBL" id="JAJOZR010000004">
    <property type="protein sequence ID" value="MCD7108794.1"/>
    <property type="molecule type" value="Genomic_DNA"/>
</dbReference>
<dbReference type="RefSeq" id="WP_231813072.1">
    <property type="nucleotide sequence ID" value="NZ_JAJOZR010000004.1"/>
</dbReference>
<gene>
    <name evidence="1" type="ORF">LRX75_07030</name>
</gene>
<evidence type="ECO:0000313" key="1">
    <source>
        <dbReference type="EMBL" id="MCD7108794.1"/>
    </source>
</evidence>
<accession>A0A9X1NRN5</accession>
<protein>
    <submittedName>
        <fullName evidence="1">Uncharacterized protein</fullName>
    </submittedName>
</protein>
<comment type="caution">
    <text evidence="1">The sequence shown here is derived from an EMBL/GenBank/DDBJ whole genome shotgun (WGS) entry which is preliminary data.</text>
</comment>
<reference evidence="1" key="1">
    <citation type="submission" date="2021-12" db="EMBL/GenBank/DDBJ databases">
        <authorList>
            <person name="Li Y."/>
        </authorList>
    </citation>
    <scope>NUCLEOTIDE SEQUENCE</scope>
    <source>
        <strain evidence="1">DKSPLA3</strain>
    </source>
</reference>
<keyword evidence="2" id="KW-1185">Reference proteome</keyword>
<evidence type="ECO:0000313" key="2">
    <source>
        <dbReference type="Proteomes" id="UP001139089"/>
    </source>
</evidence>
<dbReference type="AlphaFoldDB" id="A0A9X1NRN5"/>
<name>A0A9X1NRN5_9HYPH</name>